<dbReference type="InterPro" id="IPR023395">
    <property type="entry name" value="MCP_dom_sf"/>
</dbReference>
<evidence type="ECO:0000313" key="7">
    <source>
        <dbReference type="Proteomes" id="UP000054408"/>
    </source>
</evidence>
<organism evidence="6 7">
    <name type="scientific">Thecamonas trahens ATCC 50062</name>
    <dbReference type="NCBI Taxonomy" id="461836"/>
    <lineage>
        <taxon>Eukaryota</taxon>
        <taxon>Apusozoa</taxon>
        <taxon>Apusomonadida</taxon>
        <taxon>Apusomonadidae</taxon>
        <taxon>Thecamonas</taxon>
    </lineage>
</organism>
<evidence type="ECO:0000256" key="4">
    <source>
        <dbReference type="PROSITE-ProRule" id="PRU00282"/>
    </source>
</evidence>
<sequence>MATAPTSPFAPVAFATTENGGESGAAPGAGLSLGEILSKAGKRAIGGGLPGAAAMGVQVISLMWLRTVMNVAYARGGGFFHNLKALYAEGGIRRFYRGLGPALAQGPLSRAGDTAANELVLSLFESNETLHAMPMAVKTAAAAVTAAAWRINLMPIDAAKTTLQVQGRDGLRLLMKKVRVSGFGVLYHGAAGAFSATWVGYYPWFFVFNTLQEKVAVPDADEAYYTVKKHGRNALIGFAASATSDCISNSLRVIKTTKQTSPVALTYPDTVRQIIRQDGVSGLFLRGLSTRLIANAMQGAMFSLMYKAIQDRFFKKE</sequence>
<keyword evidence="2 4" id="KW-0812">Transmembrane</keyword>
<gene>
    <name evidence="6" type="ORF">AMSG_08333</name>
</gene>
<dbReference type="Pfam" id="PF00153">
    <property type="entry name" value="Mito_carr"/>
    <property type="match status" value="2"/>
</dbReference>
<dbReference type="GO" id="GO:0016020">
    <property type="term" value="C:membrane"/>
    <property type="evidence" value="ECO:0007669"/>
    <property type="project" value="UniProtKB-SubCell"/>
</dbReference>
<dbReference type="InterPro" id="IPR018108">
    <property type="entry name" value="MCP_transmembrane"/>
</dbReference>
<protein>
    <submittedName>
        <fullName evidence="6">Carrier protein</fullName>
    </submittedName>
</protein>
<dbReference type="eggNOG" id="ENOG502QU7F">
    <property type="taxonomic scope" value="Eukaryota"/>
</dbReference>
<evidence type="ECO:0000313" key="6">
    <source>
        <dbReference type="EMBL" id="KNC52360.1"/>
    </source>
</evidence>
<dbReference type="SUPFAM" id="SSF103506">
    <property type="entry name" value="Mitochondrial carrier"/>
    <property type="match status" value="1"/>
</dbReference>
<keyword evidence="3 4" id="KW-0472">Membrane</keyword>
<reference evidence="6 7" key="1">
    <citation type="submission" date="2010-05" db="EMBL/GenBank/DDBJ databases">
        <title>The Genome Sequence of Thecamonas trahens ATCC 50062.</title>
        <authorList>
            <consortium name="The Broad Institute Genome Sequencing Platform"/>
            <person name="Russ C."/>
            <person name="Cuomo C."/>
            <person name="Shea T."/>
            <person name="Young S.K."/>
            <person name="Zeng Q."/>
            <person name="Koehrsen M."/>
            <person name="Haas B."/>
            <person name="Borodovsky M."/>
            <person name="Guigo R."/>
            <person name="Alvarado L."/>
            <person name="Berlin A."/>
            <person name="Bochicchio J."/>
            <person name="Borenstein D."/>
            <person name="Chapman S."/>
            <person name="Chen Z."/>
            <person name="Freedman E."/>
            <person name="Gellesch M."/>
            <person name="Goldberg J."/>
            <person name="Griggs A."/>
            <person name="Gujja S."/>
            <person name="Heilman E."/>
            <person name="Heiman D."/>
            <person name="Hepburn T."/>
            <person name="Howarth C."/>
            <person name="Jen D."/>
            <person name="Larson L."/>
            <person name="Mehta T."/>
            <person name="Park D."/>
            <person name="Pearson M."/>
            <person name="Roberts A."/>
            <person name="Saif S."/>
            <person name="Shenoy N."/>
            <person name="Sisk P."/>
            <person name="Stolte C."/>
            <person name="Sykes S."/>
            <person name="Thomson T."/>
            <person name="Walk T."/>
            <person name="White J."/>
            <person name="Yandava C."/>
            <person name="Burger G."/>
            <person name="Gray M.W."/>
            <person name="Holland P.W.H."/>
            <person name="King N."/>
            <person name="Lang F.B.F."/>
            <person name="Roger A.J."/>
            <person name="Ruiz-Trillo I."/>
            <person name="Lander E."/>
            <person name="Nusbaum C."/>
        </authorList>
    </citation>
    <scope>NUCLEOTIDE SEQUENCE [LARGE SCALE GENOMIC DNA]</scope>
    <source>
        <strain evidence="6 7">ATCC 50062</strain>
    </source>
</reference>
<evidence type="ECO:0000256" key="1">
    <source>
        <dbReference type="ARBA" id="ARBA00004141"/>
    </source>
</evidence>
<evidence type="ECO:0000256" key="3">
    <source>
        <dbReference type="ARBA" id="ARBA00023136"/>
    </source>
</evidence>
<comment type="similarity">
    <text evidence="5">Belongs to the mitochondrial carrier (TC 2.A.29) family.</text>
</comment>
<name>A0A0L0DJH6_THETB</name>
<dbReference type="Proteomes" id="UP000054408">
    <property type="component" value="Unassembled WGS sequence"/>
</dbReference>
<dbReference type="PANTHER" id="PTHR47567">
    <property type="entry name" value="MITOCHONDRIAL SUBSTRATE/SOLUTE CARRIER"/>
    <property type="match status" value="1"/>
</dbReference>
<dbReference type="Gene3D" id="1.50.40.10">
    <property type="entry name" value="Mitochondrial carrier domain"/>
    <property type="match status" value="1"/>
</dbReference>
<evidence type="ECO:0000256" key="5">
    <source>
        <dbReference type="RuleBase" id="RU000488"/>
    </source>
</evidence>
<keyword evidence="5" id="KW-0813">Transport</keyword>
<evidence type="ECO:0000256" key="2">
    <source>
        <dbReference type="ARBA" id="ARBA00022692"/>
    </source>
</evidence>
<dbReference type="STRING" id="461836.A0A0L0DJH6"/>
<dbReference type="OMA" id="QAFIGFC"/>
<comment type="subcellular location">
    <subcellularLocation>
        <location evidence="1">Membrane</location>
        <topology evidence="1">Multi-pass membrane protein</topology>
    </subcellularLocation>
</comment>
<feature type="repeat" description="Solcar" evidence="4">
    <location>
        <begin position="133"/>
        <end position="214"/>
    </location>
</feature>
<dbReference type="AlphaFoldDB" id="A0A0L0DJH6"/>
<dbReference type="RefSeq" id="XP_013755409.1">
    <property type="nucleotide sequence ID" value="XM_013899955.1"/>
</dbReference>
<dbReference type="OrthoDB" id="409948at2759"/>
<proteinExistence type="inferred from homology"/>
<dbReference type="EMBL" id="GL349472">
    <property type="protein sequence ID" value="KNC52360.1"/>
    <property type="molecule type" value="Genomic_DNA"/>
</dbReference>
<dbReference type="PANTHER" id="PTHR47567:SF1">
    <property type="entry name" value="NAD-DEPENDENT EPIMERASE_DEHYDRATASE DOMAIN-CONTAINING PROTEIN"/>
    <property type="match status" value="1"/>
</dbReference>
<accession>A0A0L0DJH6</accession>
<keyword evidence="7" id="KW-1185">Reference proteome</keyword>
<dbReference type="GeneID" id="25567049"/>
<dbReference type="PROSITE" id="PS50920">
    <property type="entry name" value="SOLCAR"/>
    <property type="match status" value="1"/>
</dbReference>